<feature type="region of interest" description="Disordered" evidence="1">
    <location>
        <begin position="1"/>
        <end position="26"/>
    </location>
</feature>
<reference evidence="3 4" key="1">
    <citation type="submission" date="2014-04" db="EMBL/GenBank/DDBJ databases">
        <title>Evolutionary Origins and Diversification of the Mycorrhizal Mutualists.</title>
        <authorList>
            <consortium name="DOE Joint Genome Institute"/>
            <consortium name="Mycorrhizal Genomics Consortium"/>
            <person name="Kohler A."/>
            <person name="Kuo A."/>
            <person name="Nagy L.G."/>
            <person name="Floudas D."/>
            <person name="Copeland A."/>
            <person name="Barry K.W."/>
            <person name="Cichocki N."/>
            <person name="Veneault-Fourrey C."/>
            <person name="LaButti K."/>
            <person name="Lindquist E.A."/>
            <person name="Lipzen A."/>
            <person name="Lundell T."/>
            <person name="Morin E."/>
            <person name="Murat C."/>
            <person name="Riley R."/>
            <person name="Ohm R."/>
            <person name="Sun H."/>
            <person name="Tunlid A."/>
            <person name="Henrissat B."/>
            <person name="Grigoriev I.V."/>
            <person name="Hibbett D.S."/>
            <person name="Martin F."/>
        </authorList>
    </citation>
    <scope>NUCLEOTIDE SEQUENCE [LARGE SCALE GENOMIC DNA]</scope>
    <source>
        <strain evidence="3 4">MD-312</strain>
    </source>
</reference>
<dbReference type="AlphaFoldDB" id="A0A0C9VYY5"/>
<feature type="compositionally biased region" description="Basic residues" evidence="1">
    <location>
        <begin position="1"/>
        <end position="15"/>
    </location>
</feature>
<evidence type="ECO:0000259" key="2">
    <source>
        <dbReference type="PROSITE" id="PS51038"/>
    </source>
</evidence>
<gene>
    <name evidence="3" type="ORF">HYDPIDRAFT_40999</name>
</gene>
<proteinExistence type="predicted"/>
<dbReference type="Gene3D" id="2.30.30.490">
    <property type="match status" value="1"/>
</dbReference>
<feature type="domain" description="BAH" evidence="2">
    <location>
        <begin position="52"/>
        <end position="179"/>
    </location>
</feature>
<dbReference type="InterPro" id="IPR043151">
    <property type="entry name" value="BAH_sf"/>
</dbReference>
<name>A0A0C9VYY5_9AGAM</name>
<dbReference type="Proteomes" id="UP000053820">
    <property type="component" value="Unassembled WGS sequence"/>
</dbReference>
<dbReference type="GO" id="GO:0003682">
    <property type="term" value="F:chromatin binding"/>
    <property type="evidence" value="ECO:0007669"/>
    <property type="project" value="InterPro"/>
</dbReference>
<organism evidence="3 4">
    <name type="scientific">Hydnomerulius pinastri MD-312</name>
    <dbReference type="NCBI Taxonomy" id="994086"/>
    <lineage>
        <taxon>Eukaryota</taxon>
        <taxon>Fungi</taxon>
        <taxon>Dikarya</taxon>
        <taxon>Basidiomycota</taxon>
        <taxon>Agaricomycotina</taxon>
        <taxon>Agaricomycetes</taxon>
        <taxon>Agaricomycetidae</taxon>
        <taxon>Boletales</taxon>
        <taxon>Boletales incertae sedis</taxon>
        <taxon>Leucogyrophana</taxon>
    </lineage>
</organism>
<protein>
    <recommendedName>
        <fullName evidence="2">BAH domain-containing protein</fullName>
    </recommendedName>
</protein>
<dbReference type="PROSITE" id="PS51038">
    <property type="entry name" value="BAH"/>
    <property type="match status" value="1"/>
</dbReference>
<dbReference type="CDD" id="cd04370">
    <property type="entry name" value="BAH"/>
    <property type="match status" value="1"/>
</dbReference>
<dbReference type="HOGENOM" id="CLU_030738_0_0_1"/>
<sequence>MARKKRSRLTLKKSTKNKEHKAPPDGLTEAQFKALKSVFGSFIVTDGDGQPHEFKLNNTAFIVPYQEVPSDDLPLEDHWIGRIREIRANTSEDVWVKVQWYWSPQEVAEVIKSFNPEHCGKKEKLFSDNYDIVSSQCFSDLVLMKRYDERDLEQPQLEDDDWFYRYNFEYTARRIIPKVATITCVCKTPYIPGSDEILHFCPRPGCRTAHHQSCLLERGLVEDVSEDRYRRLIETWPEVGATDTVESVVEGPSRKRRKGTPSSTDGCPVMIEDLDPLESFPRGLLDIAKQQIVKGTHAGGIVGNLAAVTAARNIIFRALTGDGIVPDDWMVEIDMPSLDIPWKLPGVICPHCGSPI</sequence>
<dbReference type="PANTHER" id="PTHR46364">
    <property type="entry name" value="OS08G0421900 PROTEIN"/>
    <property type="match status" value="1"/>
</dbReference>
<keyword evidence="4" id="KW-1185">Reference proteome</keyword>
<dbReference type="OrthoDB" id="10259622at2759"/>
<accession>A0A0C9VYY5</accession>
<evidence type="ECO:0000313" key="4">
    <source>
        <dbReference type="Proteomes" id="UP000053820"/>
    </source>
</evidence>
<dbReference type="EMBL" id="KN839850">
    <property type="protein sequence ID" value="KIJ63590.1"/>
    <property type="molecule type" value="Genomic_DNA"/>
</dbReference>
<evidence type="ECO:0000256" key="1">
    <source>
        <dbReference type="SAM" id="MobiDB-lite"/>
    </source>
</evidence>
<evidence type="ECO:0000313" key="3">
    <source>
        <dbReference type="EMBL" id="KIJ63590.1"/>
    </source>
</evidence>
<dbReference type="InterPro" id="IPR001025">
    <property type="entry name" value="BAH_dom"/>
</dbReference>